<evidence type="ECO:0000259" key="1">
    <source>
        <dbReference type="PROSITE" id="PS50943"/>
    </source>
</evidence>
<dbReference type="Gene3D" id="1.10.260.40">
    <property type="entry name" value="lambda repressor-like DNA-binding domains"/>
    <property type="match status" value="1"/>
</dbReference>
<dbReference type="InterPro" id="IPR001387">
    <property type="entry name" value="Cro/C1-type_HTH"/>
</dbReference>
<sequence>MNTFGERLKELRGKQSLEELANKLNTLYDTNISKSMLSRYENGTDPKMEYVRIIADYFKVSSDYLLGINDDKVISFNPKLTEKDEQSIQVELQKMLEGLSKMGHASFDGRTLDELSEEELEDRELLISSLENSLRLAKRVAKQKFTPKKYR</sequence>
<dbReference type="RefSeq" id="WP_024364784.1">
    <property type="nucleotide sequence ID" value="NZ_BJNS01000034.1"/>
</dbReference>
<proteinExistence type="predicted"/>
<dbReference type="PROSITE" id="PS50943">
    <property type="entry name" value="HTH_CROC1"/>
    <property type="match status" value="1"/>
</dbReference>
<dbReference type="Pfam" id="PF01381">
    <property type="entry name" value="HTH_3"/>
    <property type="match status" value="1"/>
</dbReference>
<dbReference type="Proteomes" id="UP000238825">
    <property type="component" value="Chromosome"/>
</dbReference>
<dbReference type="AlphaFoldDB" id="A0A2S0JWY3"/>
<dbReference type="GeneID" id="48275443"/>
<dbReference type="SMART" id="SM00530">
    <property type="entry name" value="HTH_XRE"/>
    <property type="match status" value="1"/>
</dbReference>
<feature type="domain" description="HTH cro/C1-type" evidence="1">
    <location>
        <begin position="8"/>
        <end position="65"/>
    </location>
</feature>
<reference evidence="2 4" key="1">
    <citation type="submission" date="2017-03" db="EMBL/GenBank/DDBJ databases">
        <title>The whole genome sequencing and assembly of Lysinibacillus sphaericus DSM 28T strain.</title>
        <authorList>
            <person name="Lee Y.-J."/>
            <person name="Yi H."/>
            <person name="Bahn Y.-S."/>
            <person name="Kim J.F."/>
            <person name="Lee D.-W."/>
        </authorList>
    </citation>
    <scope>NUCLEOTIDE SEQUENCE [LARGE SCALE GENOMIC DNA]</scope>
    <source>
        <strain evidence="2 4">DSM 28</strain>
    </source>
</reference>
<name>A0A2S0JWY3_LYSSH</name>
<dbReference type="EMBL" id="CP019980">
    <property type="protein sequence ID" value="AVK95579.1"/>
    <property type="molecule type" value="Genomic_DNA"/>
</dbReference>
<dbReference type="Proteomes" id="UP000255295">
    <property type="component" value="Unassembled WGS sequence"/>
</dbReference>
<reference evidence="3 5" key="2">
    <citation type="submission" date="2018-06" db="EMBL/GenBank/DDBJ databases">
        <authorList>
            <consortium name="Pathogen Informatics"/>
            <person name="Doyle S."/>
        </authorList>
    </citation>
    <scope>NUCLEOTIDE SEQUENCE [LARGE SCALE GENOMIC DNA]</scope>
    <source>
        <strain evidence="3 5">NCTC10338</strain>
    </source>
</reference>
<evidence type="ECO:0000313" key="5">
    <source>
        <dbReference type="Proteomes" id="UP000255295"/>
    </source>
</evidence>
<protein>
    <submittedName>
        <fullName evidence="2 3">Transcriptional regulator</fullName>
    </submittedName>
</protein>
<evidence type="ECO:0000313" key="4">
    <source>
        <dbReference type="Proteomes" id="UP000238825"/>
    </source>
</evidence>
<dbReference type="EMBL" id="UFSZ01000001">
    <property type="protein sequence ID" value="SUV18737.1"/>
    <property type="molecule type" value="Genomic_DNA"/>
</dbReference>
<dbReference type="CDD" id="cd00093">
    <property type="entry name" value="HTH_XRE"/>
    <property type="match status" value="1"/>
</dbReference>
<dbReference type="InterPro" id="IPR010982">
    <property type="entry name" value="Lambda_DNA-bd_dom_sf"/>
</dbReference>
<dbReference type="SUPFAM" id="SSF47413">
    <property type="entry name" value="lambda repressor-like DNA-binding domains"/>
    <property type="match status" value="1"/>
</dbReference>
<accession>A0A2S0JWY3</accession>
<evidence type="ECO:0000313" key="3">
    <source>
        <dbReference type="EMBL" id="SUV18737.1"/>
    </source>
</evidence>
<evidence type="ECO:0000313" key="2">
    <source>
        <dbReference type="EMBL" id="AVK95579.1"/>
    </source>
</evidence>
<dbReference type="GO" id="GO:0003677">
    <property type="term" value="F:DNA binding"/>
    <property type="evidence" value="ECO:0007669"/>
    <property type="project" value="InterPro"/>
</dbReference>
<gene>
    <name evidence="2" type="ORF">LS41612_04470</name>
    <name evidence="3" type="ORF">NCTC10338_03886</name>
</gene>
<organism evidence="2 4">
    <name type="scientific">Lysinibacillus sphaericus</name>
    <name type="common">Bacillus sphaericus</name>
    <dbReference type="NCBI Taxonomy" id="1421"/>
    <lineage>
        <taxon>Bacteria</taxon>
        <taxon>Bacillati</taxon>
        <taxon>Bacillota</taxon>
        <taxon>Bacilli</taxon>
        <taxon>Bacillales</taxon>
        <taxon>Bacillaceae</taxon>
        <taxon>Lysinibacillus</taxon>
    </lineage>
</organism>